<dbReference type="Proteomes" id="UP001140949">
    <property type="component" value="Unassembled WGS sequence"/>
</dbReference>
<keyword evidence="1" id="KW-0812">Transmembrane</keyword>
<keyword evidence="1" id="KW-0472">Membrane</keyword>
<name>A0AAX6EKE8_IRIPA</name>
<organism evidence="2 3">
    <name type="scientific">Iris pallida</name>
    <name type="common">Sweet iris</name>
    <dbReference type="NCBI Taxonomy" id="29817"/>
    <lineage>
        <taxon>Eukaryota</taxon>
        <taxon>Viridiplantae</taxon>
        <taxon>Streptophyta</taxon>
        <taxon>Embryophyta</taxon>
        <taxon>Tracheophyta</taxon>
        <taxon>Spermatophyta</taxon>
        <taxon>Magnoliopsida</taxon>
        <taxon>Liliopsida</taxon>
        <taxon>Asparagales</taxon>
        <taxon>Iridaceae</taxon>
        <taxon>Iridoideae</taxon>
        <taxon>Irideae</taxon>
        <taxon>Iris</taxon>
    </lineage>
</organism>
<dbReference type="AlphaFoldDB" id="A0AAX6EKE8"/>
<proteinExistence type="predicted"/>
<protein>
    <submittedName>
        <fullName evidence="2">Non-specific phospholipase C4-like</fullName>
    </submittedName>
</protein>
<evidence type="ECO:0000313" key="3">
    <source>
        <dbReference type="Proteomes" id="UP001140949"/>
    </source>
</evidence>
<dbReference type="EMBL" id="JANAVB010035820">
    <property type="protein sequence ID" value="KAJ6804513.1"/>
    <property type="molecule type" value="Genomic_DNA"/>
</dbReference>
<evidence type="ECO:0000256" key="1">
    <source>
        <dbReference type="SAM" id="Phobius"/>
    </source>
</evidence>
<feature type="transmembrane region" description="Helical" evidence="1">
    <location>
        <begin position="87"/>
        <end position="107"/>
    </location>
</feature>
<keyword evidence="1" id="KW-1133">Transmembrane helix</keyword>
<feature type="transmembrane region" description="Helical" evidence="1">
    <location>
        <begin position="59"/>
        <end position="81"/>
    </location>
</feature>
<reference evidence="2" key="1">
    <citation type="journal article" date="2023" name="GigaByte">
        <title>Genome assembly of the bearded iris, Iris pallida Lam.</title>
        <authorList>
            <person name="Bruccoleri R.E."/>
            <person name="Oakeley E.J."/>
            <person name="Faust A.M.E."/>
            <person name="Altorfer M."/>
            <person name="Dessus-Babus S."/>
            <person name="Burckhardt D."/>
            <person name="Oertli M."/>
            <person name="Naumann U."/>
            <person name="Petersen F."/>
            <person name="Wong J."/>
        </authorList>
    </citation>
    <scope>NUCLEOTIDE SEQUENCE</scope>
    <source>
        <strain evidence="2">GSM-AAB239-AS_SAM_17_03QT</strain>
    </source>
</reference>
<comment type="caution">
    <text evidence="2">The sequence shown here is derived from an EMBL/GenBank/DDBJ whole genome shotgun (WGS) entry which is preliminary data.</text>
</comment>
<sequence length="109" mass="11791">MAWMEWPGSGSTYSAVSVKRTSLEEGSAVDRGLDSWPVTPSISGLSDFIQPSMWSKDRFSWTSTTTVLMRLVAAAASAAAAVGMLSVGYICNVFVVASWSSCLYLYLYL</sequence>
<gene>
    <name evidence="2" type="ORF">M6B38_183615</name>
</gene>
<reference evidence="2" key="2">
    <citation type="submission" date="2023-04" db="EMBL/GenBank/DDBJ databases">
        <authorList>
            <person name="Bruccoleri R.E."/>
            <person name="Oakeley E.J."/>
            <person name="Faust A.-M."/>
            <person name="Dessus-Babus S."/>
            <person name="Altorfer M."/>
            <person name="Burckhardt D."/>
            <person name="Oertli M."/>
            <person name="Naumann U."/>
            <person name="Petersen F."/>
            <person name="Wong J."/>
        </authorList>
    </citation>
    <scope>NUCLEOTIDE SEQUENCE</scope>
    <source>
        <strain evidence="2">GSM-AAB239-AS_SAM_17_03QT</strain>
        <tissue evidence="2">Leaf</tissue>
    </source>
</reference>
<accession>A0AAX6EKE8</accession>
<evidence type="ECO:0000313" key="2">
    <source>
        <dbReference type="EMBL" id="KAJ6804513.1"/>
    </source>
</evidence>
<keyword evidence="3" id="KW-1185">Reference proteome</keyword>